<dbReference type="EMBL" id="WUMU01000015">
    <property type="protein sequence ID" value="MXN18778.1"/>
    <property type="molecule type" value="Genomic_DNA"/>
</dbReference>
<protein>
    <submittedName>
        <fullName evidence="1">Uncharacterized protein</fullName>
    </submittedName>
</protein>
<dbReference type="AlphaFoldDB" id="A0A6L7G5M0"/>
<comment type="caution">
    <text evidence="1">The sequence shown here is derived from an EMBL/GenBank/DDBJ whole genome shotgun (WGS) entry which is preliminary data.</text>
</comment>
<reference evidence="1 2" key="1">
    <citation type="submission" date="2019-12" db="EMBL/GenBank/DDBJ databases">
        <authorList>
            <person name="Li M."/>
        </authorList>
    </citation>
    <scope>NUCLEOTIDE SEQUENCE [LARGE SCALE GENOMIC DNA]</scope>
    <source>
        <strain evidence="1 2">GBMRC 2024</strain>
    </source>
</reference>
<keyword evidence="2" id="KW-1185">Reference proteome</keyword>
<evidence type="ECO:0000313" key="1">
    <source>
        <dbReference type="EMBL" id="MXN18778.1"/>
    </source>
</evidence>
<dbReference type="Proteomes" id="UP000477911">
    <property type="component" value="Unassembled WGS sequence"/>
</dbReference>
<gene>
    <name evidence="1" type="ORF">GR170_13085</name>
</gene>
<evidence type="ECO:0000313" key="2">
    <source>
        <dbReference type="Proteomes" id="UP000477911"/>
    </source>
</evidence>
<accession>A0A6L7G5M0</accession>
<organism evidence="1 2">
    <name type="scientific">Pseudooceanicola albus</name>
    <dbReference type="NCBI Taxonomy" id="2692189"/>
    <lineage>
        <taxon>Bacteria</taxon>
        <taxon>Pseudomonadati</taxon>
        <taxon>Pseudomonadota</taxon>
        <taxon>Alphaproteobacteria</taxon>
        <taxon>Rhodobacterales</taxon>
        <taxon>Paracoccaceae</taxon>
        <taxon>Pseudooceanicola</taxon>
    </lineage>
</organism>
<proteinExistence type="predicted"/>
<dbReference type="RefSeq" id="WP_160894904.1">
    <property type="nucleotide sequence ID" value="NZ_WUMU01000015.1"/>
</dbReference>
<name>A0A6L7G5M0_9RHOB</name>
<sequence length="238" mass="26085">MAIHPERAQPERTLLVQDGQVRAVARHALEVDVHLSLGADREGLGAAIRSVLANAGSGVSPRRVEALVASAVSARIADRLEHEFDALQRAYGAMLDARMPEGTDQAVLEALTRTRLRHALLEGAQLVDQAQACELLGRSTANPSATMKRLEQKGLLRFLRAGRAAYPLFQFDTDAQQVHPVVPRILAARPEGMSDFAVLQWFSAWHEEFQGPPRDHLARAPEAVFQAFLRSTEAPQHG</sequence>